<evidence type="ECO:0000256" key="2">
    <source>
        <dbReference type="ARBA" id="ARBA00022692"/>
    </source>
</evidence>
<dbReference type="OrthoDB" id="1070968at2759"/>
<feature type="transmembrane region" description="Helical" evidence="6">
    <location>
        <begin position="108"/>
        <end position="128"/>
    </location>
</feature>
<keyword evidence="9" id="KW-1185">Reference proteome</keyword>
<dbReference type="EMBL" id="CACVBM020000710">
    <property type="protein sequence ID" value="CAA7022593.1"/>
    <property type="molecule type" value="Genomic_DNA"/>
</dbReference>
<keyword evidence="4 6" id="KW-1133">Transmembrane helix</keyword>
<keyword evidence="2 6" id="KW-0812">Transmembrane</keyword>
<feature type="transmembrane region" description="Helical" evidence="6">
    <location>
        <begin position="16"/>
        <end position="35"/>
    </location>
</feature>
<dbReference type="InterPro" id="IPR045064">
    <property type="entry name" value="Reticulon-like"/>
</dbReference>
<accession>A0A6D2IBV3</accession>
<dbReference type="PROSITE" id="PS50845">
    <property type="entry name" value="RETICULON"/>
    <property type="match status" value="1"/>
</dbReference>
<keyword evidence="3 6" id="KW-0256">Endoplasmic reticulum</keyword>
<dbReference type="Proteomes" id="UP000467841">
    <property type="component" value="Unassembled WGS sequence"/>
</dbReference>
<sequence length="167" mass="19244">MATLFWFLLEIMEARPVPLLCTILLLLMPLLFIWTKFGQLLFTRRPPTPEEIKLADSPVKALFSNMERLVLMLYEIAYGEDIKAFLLTIFYVVIIDTIGSYISFLTILYTFTILPGLVCSMTIPVLYLQFQEVIDGLIGNVSEEMNKLLVVFKSNVLDKIRRAIKKE</sequence>
<keyword evidence="5 6" id="KW-0472">Membrane</keyword>
<name>A0A6D2IBV3_9BRAS</name>
<dbReference type="PANTHER" id="PTHR10994:SF177">
    <property type="entry name" value="RETICULON-LIKE PROTEIN B15"/>
    <property type="match status" value="1"/>
</dbReference>
<proteinExistence type="predicted"/>
<dbReference type="InterPro" id="IPR003388">
    <property type="entry name" value="Reticulon"/>
</dbReference>
<comment type="subcellular location">
    <subcellularLocation>
        <location evidence="1 6">Endoplasmic reticulum membrane</location>
        <topology evidence="1 6">Multi-pass membrane protein</topology>
    </subcellularLocation>
</comment>
<evidence type="ECO:0000256" key="1">
    <source>
        <dbReference type="ARBA" id="ARBA00004477"/>
    </source>
</evidence>
<dbReference type="Pfam" id="PF02453">
    <property type="entry name" value="Reticulon"/>
    <property type="match status" value="1"/>
</dbReference>
<evidence type="ECO:0000313" key="8">
    <source>
        <dbReference type="EMBL" id="CAA7022593.1"/>
    </source>
</evidence>
<dbReference type="GO" id="GO:0005789">
    <property type="term" value="C:endoplasmic reticulum membrane"/>
    <property type="evidence" value="ECO:0007669"/>
    <property type="project" value="UniProtKB-SubCell"/>
</dbReference>
<evidence type="ECO:0000256" key="3">
    <source>
        <dbReference type="ARBA" id="ARBA00022824"/>
    </source>
</evidence>
<feature type="domain" description="Reticulon" evidence="7">
    <location>
        <begin position="1"/>
        <end position="167"/>
    </location>
</feature>
<evidence type="ECO:0000259" key="7">
    <source>
        <dbReference type="PROSITE" id="PS50845"/>
    </source>
</evidence>
<gene>
    <name evidence="8" type="ORF">MERR_LOCUS9828</name>
</gene>
<dbReference type="AlphaFoldDB" id="A0A6D2IBV3"/>
<evidence type="ECO:0000256" key="4">
    <source>
        <dbReference type="ARBA" id="ARBA00022989"/>
    </source>
</evidence>
<feature type="transmembrane region" description="Helical" evidence="6">
    <location>
        <begin position="84"/>
        <end position="102"/>
    </location>
</feature>
<organism evidence="8 9">
    <name type="scientific">Microthlaspi erraticum</name>
    <dbReference type="NCBI Taxonomy" id="1685480"/>
    <lineage>
        <taxon>Eukaryota</taxon>
        <taxon>Viridiplantae</taxon>
        <taxon>Streptophyta</taxon>
        <taxon>Embryophyta</taxon>
        <taxon>Tracheophyta</taxon>
        <taxon>Spermatophyta</taxon>
        <taxon>Magnoliopsida</taxon>
        <taxon>eudicotyledons</taxon>
        <taxon>Gunneridae</taxon>
        <taxon>Pentapetalae</taxon>
        <taxon>rosids</taxon>
        <taxon>malvids</taxon>
        <taxon>Brassicales</taxon>
        <taxon>Brassicaceae</taxon>
        <taxon>Coluteocarpeae</taxon>
        <taxon>Microthlaspi</taxon>
    </lineage>
</organism>
<evidence type="ECO:0000256" key="6">
    <source>
        <dbReference type="RuleBase" id="RU363132"/>
    </source>
</evidence>
<comment type="caution">
    <text evidence="8">The sequence shown here is derived from an EMBL/GenBank/DDBJ whole genome shotgun (WGS) entry which is preliminary data.</text>
</comment>
<evidence type="ECO:0000256" key="5">
    <source>
        <dbReference type="ARBA" id="ARBA00023136"/>
    </source>
</evidence>
<dbReference type="GO" id="GO:0009617">
    <property type="term" value="P:response to bacterium"/>
    <property type="evidence" value="ECO:0007669"/>
    <property type="project" value="InterPro"/>
</dbReference>
<protein>
    <recommendedName>
        <fullName evidence="6">Reticulon-like protein</fullName>
    </recommendedName>
</protein>
<reference evidence="8" key="1">
    <citation type="submission" date="2020-01" db="EMBL/GenBank/DDBJ databases">
        <authorList>
            <person name="Mishra B."/>
        </authorList>
    </citation>
    <scope>NUCLEOTIDE SEQUENCE [LARGE SCALE GENOMIC DNA]</scope>
</reference>
<dbReference type="PANTHER" id="PTHR10994">
    <property type="entry name" value="RETICULON"/>
    <property type="match status" value="1"/>
</dbReference>
<evidence type="ECO:0000313" key="9">
    <source>
        <dbReference type="Proteomes" id="UP000467841"/>
    </source>
</evidence>